<dbReference type="InterPro" id="IPR005311">
    <property type="entry name" value="PBP_dimer"/>
</dbReference>
<reference evidence="9 10" key="1">
    <citation type="submission" date="2017-10" db="EMBL/GenBank/DDBJ databases">
        <title>Bacillus sp. nov., a halophilic bacterium isolated from a Yangshapao Lake.</title>
        <authorList>
            <person name="Wang H."/>
        </authorList>
    </citation>
    <scope>NUCLEOTIDE SEQUENCE [LARGE SCALE GENOMIC DNA]</scope>
    <source>
        <strain evidence="9 10">YSP-3</strain>
    </source>
</reference>
<evidence type="ECO:0000256" key="1">
    <source>
        <dbReference type="ARBA" id="ARBA00004370"/>
    </source>
</evidence>
<evidence type="ECO:0000313" key="9">
    <source>
        <dbReference type="EMBL" id="PYZ97920.1"/>
    </source>
</evidence>
<feature type="domain" description="PASTA" evidence="8">
    <location>
        <begin position="590"/>
        <end position="647"/>
    </location>
</feature>
<comment type="similarity">
    <text evidence="3">Belongs to the transpeptidase family.</text>
</comment>
<comment type="catalytic activity">
    <reaction evidence="6">
        <text>Preferential cleavage: (Ac)2-L-Lys-D-Ala-|-D-Ala. Also transpeptidation of peptidyl-alanyl moieties that are N-acyl substituents of D-alanine.</text>
        <dbReference type="EC" id="3.4.16.4"/>
    </reaction>
</comment>
<dbReference type="InterPro" id="IPR036138">
    <property type="entry name" value="PBP_dimer_sf"/>
</dbReference>
<dbReference type="Gene3D" id="3.90.1310.10">
    <property type="entry name" value="Penicillin-binding protein 2a (Domain 2)"/>
    <property type="match status" value="1"/>
</dbReference>
<dbReference type="UniPathway" id="UPA00219"/>
<evidence type="ECO:0000256" key="5">
    <source>
        <dbReference type="ARBA" id="ARBA00023136"/>
    </source>
</evidence>
<dbReference type="InterPro" id="IPR005543">
    <property type="entry name" value="PASTA_dom"/>
</dbReference>
<dbReference type="Pfam" id="PF03793">
    <property type="entry name" value="PASTA"/>
    <property type="match status" value="2"/>
</dbReference>
<feature type="domain" description="PASTA" evidence="8">
    <location>
        <begin position="648"/>
        <end position="705"/>
    </location>
</feature>
<proteinExistence type="inferred from homology"/>
<dbReference type="PANTHER" id="PTHR30627">
    <property type="entry name" value="PEPTIDOGLYCAN D,D-TRANSPEPTIDASE"/>
    <property type="match status" value="1"/>
</dbReference>
<name>A0A2W0HD99_9BACI</name>
<dbReference type="PROSITE" id="PS51178">
    <property type="entry name" value="PASTA"/>
    <property type="match status" value="2"/>
</dbReference>
<dbReference type="Gene3D" id="3.40.710.10">
    <property type="entry name" value="DD-peptidase/beta-lactamase superfamily"/>
    <property type="match status" value="1"/>
</dbReference>
<dbReference type="GO" id="GO:0005886">
    <property type="term" value="C:plasma membrane"/>
    <property type="evidence" value="ECO:0007669"/>
    <property type="project" value="TreeGrafter"/>
</dbReference>
<dbReference type="SUPFAM" id="SSF54184">
    <property type="entry name" value="Penicillin-binding protein 2x (pbp-2x), c-terminal domain"/>
    <property type="match status" value="2"/>
</dbReference>
<dbReference type="InterPro" id="IPR001460">
    <property type="entry name" value="PCN-bd_Tpept"/>
</dbReference>
<dbReference type="EMBL" id="PDOF01000001">
    <property type="protein sequence ID" value="PYZ97920.1"/>
    <property type="molecule type" value="Genomic_DNA"/>
</dbReference>
<comment type="pathway">
    <text evidence="2">Cell wall biogenesis; peptidoglycan biosynthesis.</text>
</comment>
<dbReference type="EC" id="3.4.16.4" evidence="4"/>
<dbReference type="Gene3D" id="3.30.10.20">
    <property type="match status" value="1"/>
</dbReference>
<dbReference type="PANTHER" id="PTHR30627:SF26">
    <property type="entry name" value="PENICILLIN-BINDING PROTEIN 2B"/>
    <property type="match status" value="1"/>
</dbReference>
<evidence type="ECO:0000256" key="7">
    <source>
        <dbReference type="SAM" id="MobiDB-lite"/>
    </source>
</evidence>
<dbReference type="OrthoDB" id="9804124at2"/>
<evidence type="ECO:0000313" key="10">
    <source>
        <dbReference type="Proteomes" id="UP000248066"/>
    </source>
</evidence>
<dbReference type="SUPFAM" id="SSF56519">
    <property type="entry name" value="Penicillin binding protein dimerisation domain"/>
    <property type="match status" value="1"/>
</dbReference>
<comment type="caution">
    <text evidence="9">The sequence shown here is derived from an EMBL/GenBank/DDBJ whole genome shotgun (WGS) entry which is preliminary data.</text>
</comment>
<evidence type="ECO:0000256" key="6">
    <source>
        <dbReference type="ARBA" id="ARBA00034000"/>
    </source>
</evidence>
<evidence type="ECO:0000256" key="4">
    <source>
        <dbReference type="ARBA" id="ARBA00012448"/>
    </source>
</evidence>
<feature type="region of interest" description="Disordered" evidence="7">
    <location>
        <begin position="703"/>
        <end position="738"/>
    </location>
</feature>
<dbReference type="CDD" id="cd06575">
    <property type="entry name" value="PASTA_Pbp2x-like_2"/>
    <property type="match status" value="1"/>
</dbReference>
<dbReference type="CDD" id="cd06576">
    <property type="entry name" value="PASTA_Pbp2x-like_1"/>
    <property type="match status" value="1"/>
</dbReference>
<dbReference type="InterPro" id="IPR050515">
    <property type="entry name" value="Beta-lactam/transpept"/>
</dbReference>
<dbReference type="GO" id="GO:0008658">
    <property type="term" value="F:penicillin binding"/>
    <property type="evidence" value="ECO:0007669"/>
    <property type="project" value="InterPro"/>
</dbReference>
<dbReference type="GO" id="GO:0009252">
    <property type="term" value="P:peptidoglycan biosynthetic process"/>
    <property type="evidence" value="ECO:0007669"/>
    <property type="project" value="UniProtKB-UniPathway"/>
</dbReference>
<feature type="compositionally biased region" description="Polar residues" evidence="7">
    <location>
        <begin position="704"/>
        <end position="713"/>
    </location>
</feature>
<dbReference type="Pfam" id="PF00905">
    <property type="entry name" value="Transpeptidase"/>
    <property type="match status" value="1"/>
</dbReference>
<dbReference type="SMART" id="SM00740">
    <property type="entry name" value="PASTA"/>
    <property type="match status" value="2"/>
</dbReference>
<dbReference type="Proteomes" id="UP000248066">
    <property type="component" value="Unassembled WGS sequence"/>
</dbReference>
<feature type="compositionally biased region" description="Acidic residues" evidence="7">
    <location>
        <begin position="715"/>
        <end position="738"/>
    </location>
</feature>
<evidence type="ECO:0000256" key="2">
    <source>
        <dbReference type="ARBA" id="ARBA00004752"/>
    </source>
</evidence>
<dbReference type="AlphaFoldDB" id="A0A2W0HD99"/>
<keyword evidence="5" id="KW-0472">Membrane</keyword>
<protein>
    <recommendedName>
        <fullName evidence="4">serine-type D-Ala-D-Ala carboxypeptidase</fullName>
        <ecNumber evidence="4">3.4.16.4</ecNumber>
    </recommendedName>
</protein>
<organism evidence="9 10">
    <name type="scientific">Alteribacter lacisalsi</name>
    <dbReference type="NCBI Taxonomy" id="2045244"/>
    <lineage>
        <taxon>Bacteria</taxon>
        <taxon>Bacillati</taxon>
        <taxon>Bacillota</taxon>
        <taxon>Bacilli</taxon>
        <taxon>Bacillales</taxon>
        <taxon>Bacillaceae</taxon>
        <taxon>Alteribacter</taxon>
    </lineage>
</organism>
<dbReference type="GO" id="GO:0009002">
    <property type="term" value="F:serine-type D-Ala-D-Ala carboxypeptidase activity"/>
    <property type="evidence" value="ECO:0007669"/>
    <property type="project" value="UniProtKB-EC"/>
</dbReference>
<evidence type="ECO:0000259" key="8">
    <source>
        <dbReference type="PROSITE" id="PS51178"/>
    </source>
</evidence>
<comment type="subcellular location">
    <subcellularLocation>
        <location evidence="1">Membrane</location>
    </subcellularLocation>
</comment>
<dbReference type="InterPro" id="IPR012338">
    <property type="entry name" value="Beta-lactam/transpept-like"/>
</dbReference>
<accession>A0A2W0HD99</accession>
<dbReference type="SUPFAM" id="SSF56601">
    <property type="entry name" value="beta-lactamase/transpeptidase-like"/>
    <property type="match status" value="1"/>
</dbReference>
<sequence>MEVIKSRKITWRALGILVIFLLFIAGVFGRFVYIQAAKEVQDEDLQALIEQRWSHSHAIEAKRGSILDREGNAVAEEVASYSLIAILNQDYSSHVSDPAGTAEAIAGVLELDAASLTERLDRDDLYQVEIPGARYLSVEQRDEIEALELDGITFRKDPRRFYPNQTFASHIIGYTERDMSEARMGLEASLDEYLSEEDGRITYQRDGEGRRLAGGDNIIDPARNGYDVQLTIDHKIQMVLEQALTQVDEDYSPERMIGIVADPKTGEILAMSNRPSFNPNEYESITNYTNFAVSSRFEPGSTIKTFSLAAAIEEGVYDGDELYQSGTYQIGPDRIPDHNAGQGWGEITFDEGFLRSSNVAFSKLALEKLDPDTLFEYIDAFGFREPTGIDLPQEASSAVADFRPIDAATTAFGQGSAVTPIQQVQAATAIANGGQMMKPYVVDSIIDPETGEAVQKTEPEIAGSPISEQTASSVLELMERVVSDSAGTGQPYAIDGFDIAGKTGTAQINNPDGPGRLTGHGNHIYSFMGMAPADDPEVVVYVAVDRPEIQPHESGSIPVSKVFKPVMQQSLQYLNIVPQTSEEAQVVDSGTQMDNLSGKNAAAAAETLENAGLTPVVIGENDNVVSQFPAADEQVLRGEKVFLLTDSDEYTMPDFSGWSSRDVHTWANLADVALTAEGSGFVTAQSIAAGDTVSAGQHILLELGQSTEPSNADSVIEETEAEGDQEDAEDEEDDFFMD</sequence>
<gene>
    <name evidence="9" type="ORF">CR205_04815</name>
</gene>
<dbReference type="Pfam" id="PF03717">
    <property type="entry name" value="PBP_dimer"/>
    <property type="match status" value="1"/>
</dbReference>
<keyword evidence="10" id="KW-1185">Reference proteome</keyword>
<dbReference type="RefSeq" id="WP_110517481.1">
    <property type="nucleotide sequence ID" value="NZ_PDOF01000001.1"/>
</dbReference>
<dbReference type="GO" id="GO:0071555">
    <property type="term" value="P:cell wall organization"/>
    <property type="evidence" value="ECO:0007669"/>
    <property type="project" value="TreeGrafter"/>
</dbReference>
<evidence type="ECO:0000256" key="3">
    <source>
        <dbReference type="ARBA" id="ARBA00007171"/>
    </source>
</evidence>